<organism evidence="2 3">
    <name type="scientific">Prunus yedoensis var. nudiflora</name>
    <dbReference type="NCBI Taxonomy" id="2094558"/>
    <lineage>
        <taxon>Eukaryota</taxon>
        <taxon>Viridiplantae</taxon>
        <taxon>Streptophyta</taxon>
        <taxon>Embryophyta</taxon>
        <taxon>Tracheophyta</taxon>
        <taxon>Spermatophyta</taxon>
        <taxon>Magnoliopsida</taxon>
        <taxon>eudicotyledons</taxon>
        <taxon>Gunneridae</taxon>
        <taxon>Pentapetalae</taxon>
        <taxon>rosids</taxon>
        <taxon>fabids</taxon>
        <taxon>Rosales</taxon>
        <taxon>Rosaceae</taxon>
        <taxon>Amygdaloideae</taxon>
        <taxon>Amygdaleae</taxon>
        <taxon>Prunus</taxon>
    </lineage>
</organism>
<sequence length="191" mass="19639">MELGLTASPKVPSVPIIKSHSGPIGEDKEQAKKLENWSSNEVVAPHNGHENRGVLKPSHEGTNGGHGNNGKPTTDLKTSSKVGGGHSIGKPDGGATQPITVAGDEGGNSVGAGAMEGARCDEILEKILEKASELANKCDLSTELETAALPKVPLVPVIKSCSGPEGEDTKQAKKLENGSSNGSSHLLMVVR</sequence>
<reference evidence="2 3" key="1">
    <citation type="submission" date="2018-02" db="EMBL/GenBank/DDBJ databases">
        <title>Draft genome of wild Prunus yedoensis var. nudiflora.</title>
        <authorList>
            <person name="Baek S."/>
            <person name="Kim J.-H."/>
            <person name="Choi K."/>
            <person name="Kim G.-B."/>
            <person name="Cho A."/>
            <person name="Jang H."/>
            <person name="Shin C.-H."/>
            <person name="Yu H.-J."/>
            <person name="Mun J.-H."/>
        </authorList>
    </citation>
    <scope>NUCLEOTIDE SEQUENCE [LARGE SCALE GENOMIC DNA]</scope>
    <source>
        <strain evidence="3">cv. Jeju island</strain>
        <tissue evidence="2">Leaf</tissue>
    </source>
</reference>
<evidence type="ECO:0000256" key="1">
    <source>
        <dbReference type="SAM" id="MobiDB-lite"/>
    </source>
</evidence>
<accession>A0A314XYN3</accession>
<evidence type="ECO:0000313" key="3">
    <source>
        <dbReference type="Proteomes" id="UP000250321"/>
    </source>
</evidence>
<proteinExistence type="predicted"/>
<name>A0A314XYN3_PRUYE</name>
<dbReference type="Proteomes" id="UP000250321">
    <property type="component" value="Unassembled WGS sequence"/>
</dbReference>
<protein>
    <submittedName>
        <fullName evidence="2">Uncharacterized protein</fullName>
    </submittedName>
</protein>
<gene>
    <name evidence="2" type="ORF">Pyn_23400</name>
</gene>
<dbReference type="AlphaFoldDB" id="A0A314XYN3"/>
<feature type="region of interest" description="Disordered" evidence="1">
    <location>
        <begin position="43"/>
        <end position="110"/>
    </location>
</feature>
<dbReference type="OrthoDB" id="10521203at2759"/>
<feature type="region of interest" description="Disordered" evidence="1">
    <location>
        <begin position="1"/>
        <end position="30"/>
    </location>
</feature>
<feature type="compositionally biased region" description="Basic and acidic residues" evidence="1">
    <location>
        <begin position="47"/>
        <end position="59"/>
    </location>
</feature>
<feature type="compositionally biased region" description="Basic and acidic residues" evidence="1">
    <location>
        <begin position="167"/>
        <end position="176"/>
    </location>
</feature>
<keyword evidence="3" id="KW-1185">Reference proteome</keyword>
<feature type="region of interest" description="Disordered" evidence="1">
    <location>
        <begin position="161"/>
        <end position="191"/>
    </location>
</feature>
<comment type="caution">
    <text evidence="2">The sequence shown here is derived from an EMBL/GenBank/DDBJ whole genome shotgun (WGS) entry which is preliminary data.</text>
</comment>
<dbReference type="EMBL" id="PJQY01001938">
    <property type="protein sequence ID" value="PQP98059.1"/>
    <property type="molecule type" value="Genomic_DNA"/>
</dbReference>
<feature type="compositionally biased region" description="Polar residues" evidence="1">
    <location>
        <begin position="71"/>
        <end position="81"/>
    </location>
</feature>
<evidence type="ECO:0000313" key="2">
    <source>
        <dbReference type="EMBL" id="PQP98059.1"/>
    </source>
</evidence>